<evidence type="ECO:0000259" key="2">
    <source>
        <dbReference type="Pfam" id="PF11127"/>
    </source>
</evidence>
<evidence type="ECO:0000313" key="3">
    <source>
        <dbReference type="EMBL" id="AUV84079.1"/>
    </source>
</evidence>
<feature type="transmembrane region" description="Helical" evidence="1">
    <location>
        <begin position="12"/>
        <end position="31"/>
    </location>
</feature>
<keyword evidence="1" id="KW-1133">Transmembrane helix</keyword>
<proteinExistence type="predicted"/>
<dbReference type="InterPro" id="IPR021309">
    <property type="entry name" value="YgaP-like_TM"/>
</dbReference>
<dbReference type="EMBL" id="CP026309">
    <property type="protein sequence ID" value="AUV84079.1"/>
    <property type="molecule type" value="Genomic_DNA"/>
</dbReference>
<reference evidence="3 4" key="1">
    <citation type="submission" date="2018-01" db="EMBL/GenBank/DDBJ databases">
        <title>Complete genome sequence of Salinigranum rubrum GX10T, an extremely halophilic archaeon isolated from a marine solar saltern.</title>
        <authorList>
            <person name="Han S."/>
        </authorList>
    </citation>
    <scope>NUCLEOTIDE SEQUENCE [LARGE SCALE GENOMIC DNA]</scope>
    <source>
        <strain evidence="3 4">GX10</strain>
    </source>
</reference>
<dbReference type="Proteomes" id="UP000236584">
    <property type="component" value="Chromosome"/>
</dbReference>
<keyword evidence="1" id="KW-0812">Transmembrane</keyword>
<organism evidence="3 4">
    <name type="scientific">Salinigranum rubrum</name>
    <dbReference type="NCBI Taxonomy" id="755307"/>
    <lineage>
        <taxon>Archaea</taxon>
        <taxon>Methanobacteriati</taxon>
        <taxon>Methanobacteriota</taxon>
        <taxon>Stenosarchaea group</taxon>
        <taxon>Halobacteria</taxon>
        <taxon>Halobacteriales</taxon>
        <taxon>Haloferacaceae</taxon>
        <taxon>Salinigranum</taxon>
    </lineage>
</organism>
<feature type="transmembrane region" description="Helical" evidence="1">
    <location>
        <begin position="37"/>
        <end position="55"/>
    </location>
</feature>
<accession>A0A2I8VS89</accession>
<evidence type="ECO:0000256" key="1">
    <source>
        <dbReference type="SAM" id="Phobius"/>
    </source>
</evidence>
<protein>
    <submittedName>
        <fullName evidence="3">DUF2892 domain-containing protein</fullName>
    </submittedName>
</protein>
<dbReference type="KEGG" id="srub:C2R22_20390"/>
<name>A0A2I8VS89_9EURY</name>
<keyword evidence="1" id="KW-0472">Membrane</keyword>
<dbReference type="Pfam" id="PF11127">
    <property type="entry name" value="YgaP-like_TM"/>
    <property type="match status" value="1"/>
</dbReference>
<sequence length="74" mass="7363">MNKNVGGIDRKARLVVGPLLLLVGIAAFVGALPLGTLGGVASLVVGAVLTVTGAVQRCPLNALLGVDTCPVDTR</sequence>
<gene>
    <name evidence="3" type="ORF">C2R22_20390</name>
</gene>
<keyword evidence="4" id="KW-1185">Reference proteome</keyword>
<dbReference type="RefSeq" id="WP_103427768.1">
    <property type="nucleotide sequence ID" value="NZ_CP026309.1"/>
</dbReference>
<dbReference type="AlphaFoldDB" id="A0A2I8VS89"/>
<dbReference type="GeneID" id="35594504"/>
<evidence type="ECO:0000313" key="4">
    <source>
        <dbReference type="Proteomes" id="UP000236584"/>
    </source>
</evidence>
<feature type="domain" description="Inner membrane protein YgaP-like transmembrane" evidence="2">
    <location>
        <begin position="1"/>
        <end position="71"/>
    </location>
</feature>